<reference evidence="1" key="1">
    <citation type="journal article" date="2023" name="Mol. Biol. Evol.">
        <title>Third-Generation Sequencing Reveals the Adaptive Role of the Epigenome in Three Deep-Sea Polychaetes.</title>
        <authorList>
            <person name="Perez M."/>
            <person name="Aroh O."/>
            <person name="Sun Y."/>
            <person name="Lan Y."/>
            <person name="Juniper S.K."/>
            <person name="Young C.R."/>
            <person name="Angers B."/>
            <person name="Qian P.Y."/>
        </authorList>
    </citation>
    <scope>NUCLEOTIDE SEQUENCE</scope>
    <source>
        <strain evidence="1">R07B-5</strain>
    </source>
</reference>
<keyword evidence="2" id="KW-1185">Reference proteome</keyword>
<accession>A0AAD9P6S9</accession>
<name>A0AAD9P6S9_RIDPI</name>
<evidence type="ECO:0000313" key="2">
    <source>
        <dbReference type="Proteomes" id="UP001209878"/>
    </source>
</evidence>
<sequence length="141" mass="14993">MCGLQNPVLGAVLQFPVASGLFQQILHDGDLHWVTVATPPSQMAADVILYDSLNDRINIHWKKQIVSLLSTTHTSVRCLSSSVYSLRPGCLSSSIYSLHPGCLSSSIYSLHPGCLSSSGYSLHPGCLSSASTVYNPAVSSS</sequence>
<dbReference type="PANTHER" id="PTHR34718">
    <property type="entry name" value="PHD-TYPE DOMAIN-CONTAINING PROTEIN"/>
    <property type="match status" value="1"/>
</dbReference>
<protein>
    <submittedName>
        <fullName evidence="1">Uncharacterized protein</fullName>
    </submittedName>
</protein>
<organism evidence="1 2">
    <name type="scientific">Ridgeia piscesae</name>
    <name type="common">Tubeworm</name>
    <dbReference type="NCBI Taxonomy" id="27915"/>
    <lineage>
        <taxon>Eukaryota</taxon>
        <taxon>Metazoa</taxon>
        <taxon>Spiralia</taxon>
        <taxon>Lophotrochozoa</taxon>
        <taxon>Annelida</taxon>
        <taxon>Polychaeta</taxon>
        <taxon>Sedentaria</taxon>
        <taxon>Canalipalpata</taxon>
        <taxon>Sabellida</taxon>
        <taxon>Siboglinidae</taxon>
        <taxon>Ridgeia</taxon>
    </lineage>
</organism>
<dbReference type="AlphaFoldDB" id="A0AAD9P6S9"/>
<proteinExistence type="predicted"/>
<gene>
    <name evidence="1" type="ORF">NP493_113g04148</name>
</gene>
<dbReference type="EMBL" id="JAODUO010000112">
    <property type="protein sequence ID" value="KAK2189224.1"/>
    <property type="molecule type" value="Genomic_DNA"/>
</dbReference>
<dbReference type="Proteomes" id="UP001209878">
    <property type="component" value="Unassembled WGS sequence"/>
</dbReference>
<comment type="caution">
    <text evidence="1">The sequence shown here is derived from an EMBL/GenBank/DDBJ whole genome shotgun (WGS) entry which is preliminary data.</text>
</comment>
<dbReference type="PANTHER" id="PTHR34718:SF2">
    <property type="entry name" value="PHD-TYPE DOMAIN-CONTAINING PROTEIN"/>
    <property type="match status" value="1"/>
</dbReference>
<evidence type="ECO:0000313" key="1">
    <source>
        <dbReference type="EMBL" id="KAK2189224.1"/>
    </source>
</evidence>